<dbReference type="PANTHER" id="PTHR14015">
    <property type="entry name" value="OPIOID GROWTH FACTOR RECEPTOR OGFR ZETA-TYPE OPIOID RECEPTOR"/>
    <property type="match status" value="1"/>
</dbReference>
<dbReference type="Pfam" id="PF04664">
    <property type="entry name" value="OGFr_N"/>
    <property type="match status" value="1"/>
</dbReference>
<comment type="similarity">
    <text evidence="1">Belongs to the opioid growth factor receptor family.</text>
</comment>
<keyword evidence="5" id="KW-1185">Reference proteome</keyword>
<dbReference type="Proteomes" id="UP001152803">
    <property type="component" value="Unassembled WGS sequence"/>
</dbReference>
<feature type="region of interest" description="Disordered" evidence="2">
    <location>
        <begin position="557"/>
        <end position="613"/>
    </location>
</feature>
<dbReference type="AlphaFoldDB" id="A0A9Q1D598"/>
<dbReference type="GO" id="GO:0140625">
    <property type="term" value="F:opioid growth factor receptor activity"/>
    <property type="evidence" value="ECO:0007669"/>
    <property type="project" value="InterPro"/>
</dbReference>
<reference evidence="4" key="1">
    <citation type="journal article" date="2023" name="Science">
        <title>Genome structures resolve the early diversification of teleost fishes.</title>
        <authorList>
            <person name="Parey E."/>
            <person name="Louis A."/>
            <person name="Montfort J."/>
            <person name="Bouchez O."/>
            <person name="Roques C."/>
            <person name="Iampietro C."/>
            <person name="Lluch J."/>
            <person name="Castinel A."/>
            <person name="Donnadieu C."/>
            <person name="Desvignes T."/>
            <person name="Floi Bucao C."/>
            <person name="Jouanno E."/>
            <person name="Wen M."/>
            <person name="Mejri S."/>
            <person name="Dirks R."/>
            <person name="Jansen H."/>
            <person name="Henkel C."/>
            <person name="Chen W.J."/>
            <person name="Zahm M."/>
            <person name="Cabau C."/>
            <person name="Klopp C."/>
            <person name="Thompson A.W."/>
            <person name="Robinson-Rechavi M."/>
            <person name="Braasch I."/>
            <person name="Lecointre G."/>
            <person name="Bobe J."/>
            <person name="Postlethwait J.H."/>
            <person name="Berthelot C."/>
            <person name="Roest Crollius H."/>
            <person name="Guiguen Y."/>
        </authorList>
    </citation>
    <scope>NUCLEOTIDE SEQUENCE</scope>
    <source>
        <strain evidence="4">Concon-B</strain>
    </source>
</reference>
<feature type="domain" description="Opioid growth factor receptor (OGFr) conserved" evidence="3">
    <location>
        <begin position="169"/>
        <end position="372"/>
    </location>
</feature>
<dbReference type="InterPro" id="IPR039574">
    <property type="entry name" value="OGFr"/>
</dbReference>
<proteinExistence type="inferred from homology"/>
<accession>A0A9Q1D598</accession>
<evidence type="ECO:0000256" key="2">
    <source>
        <dbReference type="SAM" id="MobiDB-lite"/>
    </source>
</evidence>
<evidence type="ECO:0000313" key="4">
    <source>
        <dbReference type="EMBL" id="KAJ8258916.1"/>
    </source>
</evidence>
<evidence type="ECO:0000259" key="3">
    <source>
        <dbReference type="Pfam" id="PF04664"/>
    </source>
</evidence>
<dbReference type="EMBL" id="JAFJMO010000013">
    <property type="protein sequence ID" value="KAJ8258916.1"/>
    <property type="molecule type" value="Genomic_DNA"/>
</dbReference>
<dbReference type="OrthoDB" id="9030204at2759"/>
<feature type="region of interest" description="Disordered" evidence="2">
    <location>
        <begin position="388"/>
        <end position="539"/>
    </location>
</feature>
<dbReference type="GO" id="GO:0016020">
    <property type="term" value="C:membrane"/>
    <property type="evidence" value="ECO:0007669"/>
    <property type="project" value="InterPro"/>
</dbReference>
<dbReference type="InterPro" id="IPR006757">
    <property type="entry name" value="OGF_rcpt"/>
</dbReference>
<name>A0A9Q1D598_CONCO</name>
<feature type="compositionally biased region" description="Basic and acidic residues" evidence="2">
    <location>
        <begin position="667"/>
        <end position="680"/>
    </location>
</feature>
<comment type="caution">
    <text evidence="4">The sequence shown here is derived from an EMBL/GenBank/DDBJ whole genome shotgun (WGS) entry which is preliminary data.</text>
</comment>
<dbReference type="PANTHER" id="PTHR14015:SF1">
    <property type="entry name" value="OPIOID GROWTH FACTOR RECEPTOR"/>
    <property type="match status" value="1"/>
</dbReference>
<protein>
    <recommendedName>
        <fullName evidence="3">Opioid growth factor receptor (OGFr) conserved domain-containing protein</fullName>
    </recommendedName>
</protein>
<feature type="compositionally biased region" description="Basic and acidic residues" evidence="2">
    <location>
        <begin position="566"/>
        <end position="579"/>
    </location>
</feature>
<gene>
    <name evidence="4" type="ORF">COCON_G00179280</name>
</gene>
<feature type="compositionally biased region" description="Polar residues" evidence="2">
    <location>
        <begin position="405"/>
        <end position="426"/>
    </location>
</feature>
<sequence length="784" mass="88627">MQCNTSGYKVYFLLSNPFENLPDSIHCNFCPELSFTFISAKSTLRKLSGVIECHYTYPMCHYSVLAAYLLNLIRTLFYIAVSLPSVFTRTVKSNMTTFSPWNRESDDEDDLLCEYDSTWEDETDCDFEAESSQRNTRHTWRRNLRAAMDMQTYRRGYPDNRKSPSDMDQEEPMANLQFYRNEIPSLPENVYISQFHMDWKGDYARLEWVHSYIQWLFPLQESGMNYLANVLTKKEIEEFCEDEEAQKRLVISYELMLDFYGIRLVDKSSGKVERSEKWEERFENLNRNTHNSLRITRILKCLGELGFKHYQEPLVKFFLDETLIKNQLPHLKQSVMDYFLFSVRDKKKRKNLIEHAFRYYKPKDKFVWCPKKIQRRLLKAQKTLDNQDLEMGSPLDESGSDWENETNLTQDNPDTSKAFQSLQSSVDPLLNLNDQDRGKGDLFSESGSNQENKTDLDEDSPDNFRCQGSSVDPPLERSVEQSPPVNRKIDQPRFPDSVTPNAQEEETGAKTGCSRVPAETQSNNQDIEINGKIDDTPAAEQESALEMQIKKEVVGMAKNPSDNCPEEIHEPAGKKDGLSDRCNPAQNGGGTGKIDPQLSMISESPTDVGGVEESLNCLGADTESKTLLSERTECHEMTGTAENSNRPKGVIEIPQPWAKGVQISKAEGGEVERSEPKGGVEDAVSLDGTLELHRSEDAAPVNHPPEGDVSESPKPDTGADMVQRPEGAVEDDAGDVLSNPDETGDDAMICVDSPPTPGGDKEADGDPMEIDSAQNPSAETEMEQ</sequence>
<evidence type="ECO:0000313" key="5">
    <source>
        <dbReference type="Proteomes" id="UP001152803"/>
    </source>
</evidence>
<organism evidence="4 5">
    <name type="scientific">Conger conger</name>
    <name type="common">Conger eel</name>
    <name type="synonym">Muraena conger</name>
    <dbReference type="NCBI Taxonomy" id="82655"/>
    <lineage>
        <taxon>Eukaryota</taxon>
        <taxon>Metazoa</taxon>
        <taxon>Chordata</taxon>
        <taxon>Craniata</taxon>
        <taxon>Vertebrata</taxon>
        <taxon>Euteleostomi</taxon>
        <taxon>Actinopterygii</taxon>
        <taxon>Neopterygii</taxon>
        <taxon>Teleostei</taxon>
        <taxon>Anguilliformes</taxon>
        <taxon>Congridae</taxon>
        <taxon>Conger</taxon>
    </lineage>
</organism>
<evidence type="ECO:0000256" key="1">
    <source>
        <dbReference type="ARBA" id="ARBA00010365"/>
    </source>
</evidence>
<feature type="region of interest" description="Disordered" evidence="2">
    <location>
        <begin position="629"/>
        <end position="784"/>
    </location>
</feature>